<reference evidence="2" key="2">
    <citation type="submission" date="2016-05" db="EMBL/GenBank/DDBJ databases">
        <authorList>
            <person name="Lavstsen T."/>
            <person name="Jespersen J.S."/>
        </authorList>
    </citation>
    <scope>NUCLEOTIDE SEQUENCE [LARGE SCALE GENOMIC DNA]</scope>
</reference>
<evidence type="ECO:0000313" key="4">
    <source>
        <dbReference type="Proteomes" id="UP000078555"/>
    </source>
</evidence>
<evidence type="ECO:0000313" key="1">
    <source>
        <dbReference type="EMBL" id="SBT45624.1"/>
    </source>
</evidence>
<dbReference type="EMBL" id="FLRE01002017">
    <property type="protein sequence ID" value="SBT57842.1"/>
    <property type="molecule type" value="Genomic_DNA"/>
</dbReference>
<dbReference type="Proteomes" id="UP000078555">
    <property type="component" value="Unassembled WGS sequence"/>
</dbReference>
<dbReference type="Proteomes" id="UP000078550">
    <property type="component" value="Unassembled WGS sequence"/>
</dbReference>
<dbReference type="AlphaFoldDB" id="A0A1A9ANS1"/>
<organism evidence="2 3">
    <name type="scientific">Plasmodium ovale wallikeri</name>
    <dbReference type="NCBI Taxonomy" id="864142"/>
    <lineage>
        <taxon>Eukaryota</taxon>
        <taxon>Sar</taxon>
        <taxon>Alveolata</taxon>
        <taxon>Apicomplexa</taxon>
        <taxon>Aconoidasida</taxon>
        <taxon>Haemosporida</taxon>
        <taxon>Plasmodiidae</taxon>
        <taxon>Plasmodium</taxon>
        <taxon>Plasmodium (Plasmodium)</taxon>
    </lineage>
</organism>
<keyword evidence="4" id="KW-1185">Reference proteome</keyword>
<reference evidence="3 4" key="1">
    <citation type="submission" date="2016-05" db="EMBL/GenBank/DDBJ databases">
        <authorList>
            <person name="Naeem Raeece"/>
        </authorList>
    </citation>
    <scope>NUCLEOTIDE SEQUENCE [LARGE SCALE GENOMIC DNA]</scope>
</reference>
<evidence type="ECO:0000313" key="3">
    <source>
        <dbReference type="Proteomes" id="UP000078550"/>
    </source>
</evidence>
<dbReference type="EMBL" id="FLRD01000137">
    <property type="protein sequence ID" value="SBT45624.1"/>
    <property type="molecule type" value="Genomic_DNA"/>
</dbReference>
<accession>A0A1A9ANS1</accession>
<evidence type="ECO:0000313" key="2">
    <source>
        <dbReference type="EMBL" id="SBT57842.1"/>
    </source>
</evidence>
<gene>
    <name evidence="1" type="ORF">POVWA1_052250</name>
    <name evidence="2" type="ORF">POVWA2_081940</name>
</gene>
<sequence length="66" mass="7716">MRHRRIGQEYKQRLHFFGKEKRCPRNRKPETGGWGGSKLTAWVISLGVETHIFKNARAYNSANRTS</sequence>
<name>A0A1A9ANS1_PLAOA</name>
<proteinExistence type="predicted"/>
<protein>
    <submittedName>
        <fullName evidence="2">Uncharacterized protein</fullName>
    </submittedName>
</protein>